<dbReference type="EMBL" id="FNQF01000006">
    <property type="protein sequence ID" value="SEA47525.1"/>
    <property type="molecule type" value="Genomic_DNA"/>
</dbReference>
<evidence type="ECO:0000259" key="1">
    <source>
        <dbReference type="PROSITE" id="PS51186"/>
    </source>
</evidence>
<gene>
    <name evidence="2" type="ORF">SAMN05421540_10643</name>
</gene>
<dbReference type="SUPFAM" id="SSF55729">
    <property type="entry name" value="Acyl-CoA N-acyltransferases (Nat)"/>
    <property type="match status" value="1"/>
</dbReference>
<proteinExistence type="predicted"/>
<reference evidence="2 3" key="1">
    <citation type="submission" date="2016-10" db="EMBL/GenBank/DDBJ databases">
        <authorList>
            <person name="de Groot N.N."/>
        </authorList>
    </citation>
    <scope>NUCLEOTIDE SEQUENCE [LARGE SCALE GENOMIC DNA]</scope>
    <source>
        <strain evidence="2 3">DSM 23581</strain>
    </source>
</reference>
<evidence type="ECO:0000313" key="2">
    <source>
        <dbReference type="EMBL" id="SEA47525.1"/>
    </source>
</evidence>
<protein>
    <submittedName>
        <fullName evidence="2">ElaA protein</fullName>
    </submittedName>
</protein>
<dbReference type="Proteomes" id="UP000198820">
    <property type="component" value="Unassembled WGS sequence"/>
</dbReference>
<dbReference type="Gene3D" id="3.40.630.30">
    <property type="match status" value="1"/>
</dbReference>
<dbReference type="InterPro" id="IPR016181">
    <property type="entry name" value="Acyl_CoA_acyltransferase"/>
</dbReference>
<dbReference type="InterPro" id="IPR000182">
    <property type="entry name" value="GNAT_dom"/>
</dbReference>
<dbReference type="PROSITE" id="PS51186">
    <property type="entry name" value="GNAT"/>
    <property type="match status" value="1"/>
</dbReference>
<keyword evidence="3" id="KW-1185">Reference proteome</keyword>
<dbReference type="STRING" id="908615.SAMN05421540_10643"/>
<dbReference type="Pfam" id="PF13673">
    <property type="entry name" value="Acetyltransf_10"/>
    <property type="match status" value="1"/>
</dbReference>
<dbReference type="RefSeq" id="WP_093244243.1">
    <property type="nucleotide sequence ID" value="NZ_FNQF01000006.1"/>
</dbReference>
<dbReference type="GO" id="GO:0016747">
    <property type="term" value="F:acyltransferase activity, transferring groups other than amino-acyl groups"/>
    <property type="evidence" value="ECO:0007669"/>
    <property type="project" value="InterPro"/>
</dbReference>
<evidence type="ECO:0000313" key="3">
    <source>
        <dbReference type="Proteomes" id="UP000198820"/>
    </source>
</evidence>
<feature type="domain" description="N-acetyltransferase" evidence="1">
    <location>
        <begin position="3"/>
        <end position="148"/>
    </location>
</feature>
<organism evidence="2 3">
    <name type="scientific">Psychroflexus halocasei</name>
    <dbReference type="NCBI Taxonomy" id="908615"/>
    <lineage>
        <taxon>Bacteria</taxon>
        <taxon>Pseudomonadati</taxon>
        <taxon>Bacteroidota</taxon>
        <taxon>Flavobacteriia</taxon>
        <taxon>Flavobacteriales</taxon>
        <taxon>Flavobacteriaceae</taxon>
        <taxon>Psychroflexus</taxon>
    </lineage>
</organism>
<dbReference type="AlphaFoldDB" id="A0A1H4BH31"/>
<accession>A0A1H4BH31</accession>
<sequence length="149" mass="17304">MTIKIKDFNHLSSAQLYTILALRSEVFVVEQNCPYQDIDNLDQEAQHVCFYKKGELVAYARILPAGTTFDSISIGRFLVKKTHRQKHLGHDLIQTCLTFIKENYSSSLIKISAQQYLIDFYAQHGFQTVGEGYLEDDIPHIEMHYEREE</sequence>
<dbReference type="CDD" id="cd04301">
    <property type="entry name" value="NAT_SF"/>
    <property type="match status" value="1"/>
</dbReference>
<name>A0A1H4BH31_9FLAO</name>